<dbReference type="GO" id="GO:0045944">
    <property type="term" value="P:positive regulation of transcription by RNA polymerase II"/>
    <property type="evidence" value="ECO:0007669"/>
    <property type="project" value="TreeGrafter"/>
</dbReference>
<dbReference type="GO" id="GO:0000981">
    <property type="term" value="F:DNA-binding transcription factor activity, RNA polymerase II-specific"/>
    <property type="evidence" value="ECO:0007669"/>
    <property type="project" value="InterPro"/>
</dbReference>
<dbReference type="InterPro" id="IPR021858">
    <property type="entry name" value="Fun_TF"/>
</dbReference>
<feature type="region of interest" description="Disordered" evidence="7">
    <location>
        <begin position="170"/>
        <end position="227"/>
    </location>
</feature>
<accession>A0AAD9I1X2</accession>
<dbReference type="AlphaFoldDB" id="A0AAD9I1X2"/>
<evidence type="ECO:0000256" key="5">
    <source>
        <dbReference type="ARBA" id="ARBA00023163"/>
    </source>
</evidence>
<feature type="compositionally biased region" description="Polar residues" evidence="7">
    <location>
        <begin position="175"/>
        <end position="195"/>
    </location>
</feature>
<name>A0AAD9I1X2_9PEZI</name>
<evidence type="ECO:0000256" key="3">
    <source>
        <dbReference type="ARBA" id="ARBA00023015"/>
    </source>
</evidence>
<dbReference type="EMBL" id="JAQQPM010000003">
    <property type="protein sequence ID" value="KAK2069651.1"/>
    <property type="molecule type" value="Genomic_DNA"/>
</dbReference>
<comment type="subcellular location">
    <subcellularLocation>
        <location evidence="1">Nucleus</location>
    </subcellularLocation>
</comment>
<dbReference type="GO" id="GO:0008270">
    <property type="term" value="F:zinc ion binding"/>
    <property type="evidence" value="ECO:0007669"/>
    <property type="project" value="InterPro"/>
</dbReference>
<evidence type="ECO:0000256" key="1">
    <source>
        <dbReference type="ARBA" id="ARBA00004123"/>
    </source>
</evidence>
<evidence type="ECO:0000256" key="2">
    <source>
        <dbReference type="ARBA" id="ARBA00022833"/>
    </source>
</evidence>
<sequence>MTRERHPDARPAKERSRSGCRPCRIKKVKCDETKPLCSRCQEYDLACDYTVPLKWHNPSQTGESHMETPATMARKLKKQKLRLAGCEEGSGAATPEPRLPGPIRQQPLPLPSPAAGLAHEQWERNTVRLSMDRKPFQISHDGTSPPGLPTPTTAMPKAVLHAGLSSPLFPVFPAEQTQPAGGSSGYTTFSPPTSSSDRHGSTPHVSPPPGPPVFEGQGTTETSHGSLENSTVFYGLDWGVADMDLHHNDDENAIQDPSAVRHPPAAMRGLAVDDRPGASEEYRPGLSALGDRRPHNYYHREVRVEISKALHPLPPLLLKNKMNLLYFHHFINYTATVLVPFDDPRVNPFSRILPRMAVKNKNLLSLVLAYSAAHRARHLRYAEPKGRLLREKGHLNLARSLVLIAASQGGLQEADTDADTATASSKLMWSWFAYLDVLGSLSSVGGHAACERCIMDYKSPDQFFGLVPDVARPATTLAPPGEEDGGRRHRAGPAAWDHIDPVTGFTTRCIFILAKIALLTRKCDEERIDPATQHVRPDWRPDADTWARADALDTEIAKSLVTPVVLPTLSGPSGTNLMPTDPRDHAEVFALNKAFHWAALVHLRRRAMGIGSHQGAVKLAVSNIVECLGKIEQGSAAEACLLFPMFTAGCELTDARERRLILDRMLSVERTGMMHVSGARRLMEKVWETGKPWEALKSDEFIG</sequence>
<dbReference type="PROSITE" id="PS00463">
    <property type="entry name" value="ZN2_CY6_FUNGAL_1"/>
    <property type="match status" value="1"/>
</dbReference>
<reference evidence="9" key="1">
    <citation type="journal article" date="2023" name="Mol. Plant Microbe Interact.">
        <title>Elucidating the Obligate Nature and Biological Capacity of an Invasive Fungal Corn Pathogen.</title>
        <authorList>
            <person name="MacCready J.S."/>
            <person name="Roggenkamp E.M."/>
            <person name="Gdanetz K."/>
            <person name="Chilvers M.I."/>
        </authorList>
    </citation>
    <scope>NUCLEOTIDE SEQUENCE</scope>
    <source>
        <strain evidence="9">PM02</strain>
    </source>
</reference>
<proteinExistence type="predicted"/>
<dbReference type="Proteomes" id="UP001217918">
    <property type="component" value="Unassembled WGS sequence"/>
</dbReference>
<dbReference type="Pfam" id="PF11951">
    <property type="entry name" value="Fungal_trans_2"/>
    <property type="match status" value="2"/>
</dbReference>
<comment type="caution">
    <text evidence="9">The sequence shown here is derived from an EMBL/GenBank/DDBJ whole genome shotgun (WGS) entry which is preliminary data.</text>
</comment>
<feature type="compositionally biased region" description="Basic and acidic residues" evidence="7">
    <location>
        <begin position="1"/>
        <end position="17"/>
    </location>
</feature>
<dbReference type="PROSITE" id="PS50048">
    <property type="entry name" value="ZN2_CY6_FUNGAL_2"/>
    <property type="match status" value="1"/>
</dbReference>
<protein>
    <recommendedName>
        <fullName evidence="8">Zn(2)-C6 fungal-type domain-containing protein</fullName>
    </recommendedName>
</protein>
<gene>
    <name evidence="9" type="ORF">P8C59_004208</name>
</gene>
<dbReference type="PANTHER" id="PTHR37534">
    <property type="entry name" value="TRANSCRIPTIONAL ACTIVATOR PROTEIN UGA3"/>
    <property type="match status" value="1"/>
</dbReference>
<evidence type="ECO:0000313" key="9">
    <source>
        <dbReference type="EMBL" id="KAK2069651.1"/>
    </source>
</evidence>
<dbReference type="GO" id="GO:0005634">
    <property type="term" value="C:nucleus"/>
    <property type="evidence" value="ECO:0007669"/>
    <property type="project" value="UniProtKB-SubCell"/>
</dbReference>
<evidence type="ECO:0000313" key="10">
    <source>
        <dbReference type="Proteomes" id="UP001217918"/>
    </source>
</evidence>
<dbReference type="Pfam" id="PF00172">
    <property type="entry name" value="Zn_clus"/>
    <property type="match status" value="1"/>
</dbReference>
<keyword evidence="2" id="KW-0862">Zinc</keyword>
<dbReference type="GO" id="GO:0000976">
    <property type="term" value="F:transcription cis-regulatory region binding"/>
    <property type="evidence" value="ECO:0007669"/>
    <property type="project" value="TreeGrafter"/>
</dbReference>
<keyword evidence="5" id="KW-0804">Transcription</keyword>
<evidence type="ECO:0000259" key="8">
    <source>
        <dbReference type="PROSITE" id="PS50048"/>
    </source>
</evidence>
<feature type="domain" description="Zn(2)-C6 fungal-type" evidence="8">
    <location>
        <begin position="19"/>
        <end position="49"/>
    </location>
</feature>
<keyword evidence="6" id="KW-0539">Nucleus</keyword>
<keyword evidence="10" id="KW-1185">Reference proteome</keyword>
<organism evidence="9 10">
    <name type="scientific">Phyllachora maydis</name>
    <dbReference type="NCBI Taxonomy" id="1825666"/>
    <lineage>
        <taxon>Eukaryota</taxon>
        <taxon>Fungi</taxon>
        <taxon>Dikarya</taxon>
        <taxon>Ascomycota</taxon>
        <taxon>Pezizomycotina</taxon>
        <taxon>Sordariomycetes</taxon>
        <taxon>Sordariomycetidae</taxon>
        <taxon>Phyllachorales</taxon>
        <taxon>Phyllachoraceae</taxon>
        <taxon>Phyllachora</taxon>
    </lineage>
</organism>
<evidence type="ECO:0000256" key="6">
    <source>
        <dbReference type="ARBA" id="ARBA00023242"/>
    </source>
</evidence>
<evidence type="ECO:0000256" key="4">
    <source>
        <dbReference type="ARBA" id="ARBA00023125"/>
    </source>
</evidence>
<dbReference type="SMART" id="SM00066">
    <property type="entry name" value="GAL4"/>
    <property type="match status" value="1"/>
</dbReference>
<feature type="region of interest" description="Disordered" evidence="7">
    <location>
        <begin position="1"/>
        <end position="20"/>
    </location>
</feature>
<dbReference type="SUPFAM" id="SSF57701">
    <property type="entry name" value="Zn2/Cys6 DNA-binding domain"/>
    <property type="match status" value="1"/>
</dbReference>
<dbReference type="CDD" id="cd00067">
    <property type="entry name" value="GAL4"/>
    <property type="match status" value="1"/>
</dbReference>
<dbReference type="InterPro" id="IPR036864">
    <property type="entry name" value="Zn2-C6_fun-type_DNA-bd_sf"/>
</dbReference>
<evidence type="ECO:0000256" key="7">
    <source>
        <dbReference type="SAM" id="MobiDB-lite"/>
    </source>
</evidence>
<feature type="compositionally biased region" description="Polar residues" evidence="7">
    <location>
        <begin position="217"/>
        <end position="227"/>
    </location>
</feature>
<keyword evidence="3" id="KW-0805">Transcription regulation</keyword>
<dbReference type="Gene3D" id="4.10.240.10">
    <property type="entry name" value="Zn(2)-C6 fungal-type DNA-binding domain"/>
    <property type="match status" value="1"/>
</dbReference>
<dbReference type="InterPro" id="IPR001138">
    <property type="entry name" value="Zn2Cys6_DnaBD"/>
</dbReference>
<keyword evidence="4" id="KW-0238">DNA-binding</keyword>
<dbReference type="PANTHER" id="PTHR37534:SF43">
    <property type="entry name" value="FINGER DOMAIN PROTEIN, PUTATIVE (AFU_ORTHOLOGUE AFUA_1G01850)-RELATED"/>
    <property type="match status" value="1"/>
</dbReference>